<proteinExistence type="predicted"/>
<dbReference type="SMART" id="SM00400">
    <property type="entry name" value="ZnF_CHCC"/>
    <property type="match status" value="1"/>
</dbReference>
<evidence type="ECO:0000313" key="3">
    <source>
        <dbReference type="Proteomes" id="UP000181790"/>
    </source>
</evidence>
<name>A0A1S2VA12_9BACT</name>
<evidence type="ECO:0000313" key="2">
    <source>
        <dbReference type="EMBL" id="OIN55553.1"/>
    </source>
</evidence>
<sequence>MNIETARTIALSEILQKIGLTLVKKRSSGEWYYSPFRQERTPSFKVNTVLNTWYDFGEGLGGDPIDFVCHYLNSSDTGNSISDALRWLGNMFPADHSVCIYPTWESKSEENILILKSVKPLTHVALIRYLESRGILKEVAVKYLREVRIYNQRTGKEYFAAAIKNEEDGYDYRNLYFKGCVKKKAISFIRGTVVGTNGIHIFEGFMDFLSTITKKNGIMFEEDVMILNSISLLKDATAYIRGFGYQTAFTWLDNDDPGHKATKAFGAFFHSEHILHVPMNHQYAHGKDVNEAHMLSMGLKIGS</sequence>
<gene>
    <name evidence="2" type="ORF">BLX24_29565</name>
</gene>
<dbReference type="GO" id="GO:0008270">
    <property type="term" value="F:zinc ion binding"/>
    <property type="evidence" value="ECO:0007669"/>
    <property type="project" value="InterPro"/>
</dbReference>
<organism evidence="2 3">
    <name type="scientific">Arsenicibacter rosenii</name>
    <dbReference type="NCBI Taxonomy" id="1750698"/>
    <lineage>
        <taxon>Bacteria</taxon>
        <taxon>Pseudomonadati</taxon>
        <taxon>Bacteroidota</taxon>
        <taxon>Cytophagia</taxon>
        <taxon>Cytophagales</taxon>
        <taxon>Spirosomataceae</taxon>
        <taxon>Arsenicibacter</taxon>
    </lineage>
</organism>
<dbReference type="GO" id="GO:0003899">
    <property type="term" value="F:DNA-directed RNA polymerase activity"/>
    <property type="evidence" value="ECO:0007669"/>
    <property type="project" value="InterPro"/>
</dbReference>
<dbReference type="Pfam" id="PF13155">
    <property type="entry name" value="Toprim_2"/>
    <property type="match status" value="1"/>
</dbReference>
<dbReference type="Gene3D" id="3.40.1360.10">
    <property type="match status" value="1"/>
</dbReference>
<dbReference type="GO" id="GO:0003677">
    <property type="term" value="F:DNA binding"/>
    <property type="evidence" value="ECO:0007669"/>
    <property type="project" value="InterPro"/>
</dbReference>
<reference evidence="2 3" key="1">
    <citation type="submission" date="2016-10" db="EMBL/GenBank/DDBJ databases">
        <title>Arsenicibacter rosenii gen. nov., sp. nov., an efficient arsenic-methylating bacterium isolated from an arsenic-contaminated paddy soil.</title>
        <authorList>
            <person name="Huang K."/>
        </authorList>
    </citation>
    <scope>NUCLEOTIDE SEQUENCE [LARGE SCALE GENOMIC DNA]</scope>
    <source>
        <strain evidence="2 3">SM-1</strain>
    </source>
</reference>
<dbReference type="Proteomes" id="UP000181790">
    <property type="component" value="Unassembled WGS sequence"/>
</dbReference>
<feature type="domain" description="Zinc finger CHC2-type" evidence="1">
    <location>
        <begin position="33"/>
        <end position="89"/>
    </location>
</feature>
<dbReference type="EMBL" id="MORL01000071">
    <property type="protein sequence ID" value="OIN55553.1"/>
    <property type="molecule type" value="Genomic_DNA"/>
</dbReference>
<dbReference type="InterPro" id="IPR036977">
    <property type="entry name" value="DNA_primase_Znf_CHC2"/>
</dbReference>
<dbReference type="Pfam" id="PF01807">
    <property type="entry name" value="Zn_ribbon_DnaG"/>
    <property type="match status" value="1"/>
</dbReference>
<evidence type="ECO:0000259" key="1">
    <source>
        <dbReference type="SMART" id="SM00400"/>
    </source>
</evidence>
<dbReference type="Gene3D" id="3.90.580.10">
    <property type="entry name" value="Zinc finger, CHC2-type domain"/>
    <property type="match status" value="1"/>
</dbReference>
<keyword evidence="3" id="KW-1185">Reference proteome</keyword>
<protein>
    <recommendedName>
        <fullName evidence="1">Zinc finger CHC2-type domain-containing protein</fullName>
    </recommendedName>
</protein>
<comment type="caution">
    <text evidence="2">The sequence shown here is derived from an EMBL/GenBank/DDBJ whole genome shotgun (WGS) entry which is preliminary data.</text>
</comment>
<dbReference type="SUPFAM" id="SSF57783">
    <property type="entry name" value="Zinc beta-ribbon"/>
    <property type="match status" value="1"/>
</dbReference>
<accession>A0A1S2VA12</accession>
<dbReference type="AlphaFoldDB" id="A0A1S2VA12"/>
<dbReference type="InterPro" id="IPR002694">
    <property type="entry name" value="Znf_CHC2"/>
</dbReference>
<dbReference type="GO" id="GO:0006260">
    <property type="term" value="P:DNA replication"/>
    <property type="evidence" value="ECO:0007669"/>
    <property type="project" value="InterPro"/>
</dbReference>